<dbReference type="GO" id="GO:0006633">
    <property type="term" value="P:fatty acid biosynthetic process"/>
    <property type="evidence" value="ECO:0007669"/>
    <property type="project" value="UniProtKB-KW"/>
</dbReference>
<dbReference type="RefSeq" id="WP_176821011.1">
    <property type="nucleotide sequence ID" value="NZ_JAJEQC010000006.1"/>
</dbReference>
<feature type="domain" description="Lipoyl-binding" evidence="9">
    <location>
        <begin position="68"/>
        <end position="144"/>
    </location>
</feature>
<dbReference type="InterPro" id="IPR001249">
    <property type="entry name" value="AcCoA_biotinCC"/>
</dbReference>
<dbReference type="PRINTS" id="PR01071">
    <property type="entry name" value="ACOABIOTINCC"/>
</dbReference>
<dbReference type="CDD" id="cd06850">
    <property type="entry name" value="biotinyl_domain"/>
    <property type="match status" value="1"/>
</dbReference>
<evidence type="ECO:0000256" key="5">
    <source>
        <dbReference type="ARBA" id="ARBA00023098"/>
    </source>
</evidence>
<evidence type="ECO:0000256" key="3">
    <source>
        <dbReference type="ARBA" id="ARBA00022516"/>
    </source>
</evidence>
<dbReference type="NCBIfam" id="TIGR00531">
    <property type="entry name" value="BCCP"/>
    <property type="match status" value="1"/>
</dbReference>
<evidence type="ECO:0000256" key="2">
    <source>
        <dbReference type="ARBA" id="ARBA00017562"/>
    </source>
</evidence>
<dbReference type="EMBL" id="JAJEQC010000006">
    <property type="protein sequence ID" value="MCC2136774.1"/>
    <property type="molecule type" value="Genomic_DNA"/>
</dbReference>
<accession>A0AAE3DIG4</accession>
<comment type="caution">
    <text evidence="10">The sequence shown here is derived from an EMBL/GenBank/DDBJ whole genome shotgun (WGS) entry which is preliminary data.</text>
</comment>
<organism evidence="10 11">
    <name type="scientific">Hominenteromicrobium mulieris</name>
    <dbReference type="NCBI Taxonomy" id="2885357"/>
    <lineage>
        <taxon>Bacteria</taxon>
        <taxon>Bacillati</taxon>
        <taxon>Bacillota</taxon>
        <taxon>Clostridia</taxon>
        <taxon>Eubacteriales</taxon>
        <taxon>Oscillospiraceae</taxon>
        <taxon>Hominenteromicrobium</taxon>
    </lineage>
</organism>
<evidence type="ECO:0000256" key="6">
    <source>
        <dbReference type="ARBA" id="ARBA00023160"/>
    </source>
</evidence>
<dbReference type="SUPFAM" id="SSF51230">
    <property type="entry name" value="Single hybrid motif"/>
    <property type="match status" value="1"/>
</dbReference>
<evidence type="ECO:0000259" key="9">
    <source>
        <dbReference type="PROSITE" id="PS50968"/>
    </source>
</evidence>
<evidence type="ECO:0000256" key="8">
    <source>
        <dbReference type="RuleBase" id="RU364072"/>
    </source>
</evidence>
<keyword evidence="4 8" id="KW-0276">Fatty acid metabolism</keyword>
<dbReference type="GO" id="GO:0009317">
    <property type="term" value="C:acetyl-CoA carboxylase complex"/>
    <property type="evidence" value="ECO:0007669"/>
    <property type="project" value="InterPro"/>
</dbReference>
<name>A0AAE3DIG4_9FIRM</name>
<dbReference type="Gene3D" id="2.40.50.100">
    <property type="match status" value="1"/>
</dbReference>
<keyword evidence="5 8" id="KW-0443">Lipid metabolism</keyword>
<dbReference type="FunFam" id="2.40.50.100:FF:000003">
    <property type="entry name" value="Acetyl-CoA carboxylase biotin carboxyl carrier protein"/>
    <property type="match status" value="1"/>
</dbReference>
<dbReference type="AlphaFoldDB" id="A0AAE3DIG4"/>
<dbReference type="InterPro" id="IPR000089">
    <property type="entry name" value="Biotin_lipoyl"/>
</dbReference>
<dbReference type="PANTHER" id="PTHR45266:SF3">
    <property type="entry name" value="OXALOACETATE DECARBOXYLASE ALPHA CHAIN"/>
    <property type="match status" value="1"/>
</dbReference>
<keyword evidence="7 8" id="KW-0092">Biotin</keyword>
<comment type="pathway">
    <text evidence="1 8">Lipid metabolism; fatty acid biosynthesis.</text>
</comment>
<keyword evidence="10" id="KW-0436">Ligase</keyword>
<evidence type="ECO:0000313" key="11">
    <source>
        <dbReference type="Proteomes" id="UP001199424"/>
    </source>
</evidence>
<sequence length="144" mass="15614">MNIKDIAALAEIVKQNELTKLEINGENIVIERAAQVVQAAPILNAVQPAVPEQMHTTEPIAEVKEKEGVYVKSPAVGVFYAAPSPDSKPFVAVGDTVHKGDTLCIIEAMKLMNEINSEMDGEIAEICVGNGQVVEYDQPLFRII</sequence>
<evidence type="ECO:0000256" key="4">
    <source>
        <dbReference type="ARBA" id="ARBA00022832"/>
    </source>
</evidence>
<protein>
    <recommendedName>
        <fullName evidence="2 8">Biotin carboxyl carrier protein of acetyl-CoA carboxylase</fullName>
    </recommendedName>
</protein>
<comment type="function">
    <text evidence="8">This protein is a component of the acetyl coenzyme A carboxylase complex; first, biotin carboxylase catalyzes the carboxylation of the carrier protein and then the transcarboxylase transfers the carboxyl group to form malonyl-CoA.</text>
</comment>
<dbReference type="InterPro" id="IPR011053">
    <property type="entry name" value="Single_hybrid_motif"/>
</dbReference>
<keyword evidence="6 8" id="KW-0275">Fatty acid biosynthesis</keyword>
<dbReference type="PANTHER" id="PTHR45266">
    <property type="entry name" value="OXALOACETATE DECARBOXYLASE ALPHA CHAIN"/>
    <property type="match status" value="1"/>
</dbReference>
<dbReference type="InterPro" id="IPR050709">
    <property type="entry name" value="Biotin_Carboxyl_Carrier/Decarb"/>
</dbReference>
<proteinExistence type="predicted"/>
<evidence type="ECO:0000256" key="7">
    <source>
        <dbReference type="ARBA" id="ARBA00023267"/>
    </source>
</evidence>
<dbReference type="Proteomes" id="UP001199424">
    <property type="component" value="Unassembled WGS sequence"/>
</dbReference>
<evidence type="ECO:0000256" key="1">
    <source>
        <dbReference type="ARBA" id="ARBA00005194"/>
    </source>
</evidence>
<dbReference type="Pfam" id="PF00364">
    <property type="entry name" value="Biotin_lipoyl"/>
    <property type="match status" value="1"/>
</dbReference>
<dbReference type="GO" id="GO:0003989">
    <property type="term" value="F:acetyl-CoA carboxylase activity"/>
    <property type="evidence" value="ECO:0007669"/>
    <property type="project" value="InterPro"/>
</dbReference>
<gene>
    <name evidence="10" type="primary">accB</name>
    <name evidence="10" type="ORF">LKD31_07065</name>
</gene>
<reference evidence="10" key="1">
    <citation type="submission" date="2021-10" db="EMBL/GenBank/DDBJ databases">
        <title>Anaerobic single-cell dispensing facilitates the cultivation of human gut bacteria.</title>
        <authorList>
            <person name="Afrizal A."/>
        </authorList>
    </citation>
    <scope>NUCLEOTIDE SEQUENCE</scope>
    <source>
        <strain evidence="10">CLA-AA-H250</strain>
    </source>
</reference>
<keyword evidence="11" id="KW-1185">Reference proteome</keyword>
<dbReference type="PROSITE" id="PS00188">
    <property type="entry name" value="BIOTIN"/>
    <property type="match status" value="1"/>
</dbReference>
<dbReference type="PROSITE" id="PS50968">
    <property type="entry name" value="BIOTINYL_LIPOYL"/>
    <property type="match status" value="1"/>
</dbReference>
<dbReference type="InterPro" id="IPR001882">
    <property type="entry name" value="Biotin_BS"/>
</dbReference>
<keyword evidence="3 8" id="KW-0444">Lipid biosynthesis</keyword>
<evidence type="ECO:0000313" key="10">
    <source>
        <dbReference type="EMBL" id="MCC2136774.1"/>
    </source>
</evidence>